<sequence>MSQKFQVEGMSCQHCVQSVQNAVWTVDPKAQVTVDLPTGHVDVLSAQPRKDLVAAIEEAGYRVHAGYDAA</sequence>
<name>A0A2W5PH24_VARPD</name>
<reference evidence="3 4" key="1">
    <citation type="submission" date="2017-08" db="EMBL/GenBank/DDBJ databases">
        <title>Infants hospitalized years apart are colonized by the same room-sourced microbial strains.</title>
        <authorList>
            <person name="Brooks B."/>
            <person name="Olm M.R."/>
            <person name="Firek B.A."/>
            <person name="Baker R."/>
            <person name="Thomas B.C."/>
            <person name="Morowitz M.J."/>
            <person name="Banfield J.F."/>
        </authorList>
    </citation>
    <scope>NUCLEOTIDE SEQUENCE [LARGE SCALE GENOMIC DNA]</scope>
    <source>
        <strain evidence="3">S2_005_003_R2_41</strain>
    </source>
</reference>
<dbReference type="PROSITE" id="PS50846">
    <property type="entry name" value="HMA_2"/>
    <property type="match status" value="1"/>
</dbReference>
<dbReference type="SUPFAM" id="SSF55008">
    <property type="entry name" value="HMA, heavy metal-associated domain"/>
    <property type="match status" value="1"/>
</dbReference>
<dbReference type="InterPro" id="IPR006121">
    <property type="entry name" value="HMA_dom"/>
</dbReference>
<proteinExistence type="predicted"/>
<dbReference type="InterPro" id="IPR017969">
    <property type="entry name" value="Heavy-metal-associated_CS"/>
</dbReference>
<dbReference type="InterPro" id="IPR036163">
    <property type="entry name" value="HMA_dom_sf"/>
</dbReference>
<evidence type="ECO:0000259" key="2">
    <source>
        <dbReference type="PROSITE" id="PS50846"/>
    </source>
</evidence>
<dbReference type="AlphaFoldDB" id="A0A2W5PH24"/>
<dbReference type="CDD" id="cd00371">
    <property type="entry name" value="HMA"/>
    <property type="match status" value="1"/>
</dbReference>
<evidence type="ECO:0000313" key="4">
    <source>
        <dbReference type="Proteomes" id="UP000249135"/>
    </source>
</evidence>
<dbReference type="Pfam" id="PF00403">
    <property type="entry name" value="HMA"/>
    <property type="match status" value="1"/>
</dbReference>
<protein>
    <submittedName>
        <fullName evidence="3">Copper chaperone</fullName>
    </submittedName>
</protein>
<accession>A0A2W5PH24</accession>
<dbReference type="Proteomes" id="UP000249135">
    <property type="component" value="Unassembled WGS sequence"/>
</dbReference>
<evidence type="ECO:0000256" key="1">
    <source>
        <dbReference type="ARBA" id="ARBA00022723"/>
    </source>
</evidence>
<gene>
    <name evidence="3" type="ORF">DI563_27870</name>
</gene>
<dbReference type="Gene3D" id="3.30.70.100">
    <property type="match status" value="1"/>
</dbReference>
<dbReference type="PROSITE" id="PS01047">
    <property type="entry name" value="HMA_1"/>
    <property type="match status" value="1"/>
</dbReference>
<dbReference type="EMBL" id="QFPP01000603">
    <property type="protein sequence ID" value="PZQ63419.1"/>
    <property type="molecule type" value="Genomic_DNA"/>
</dbReference>
<feature type="domain" description="HMA" evidence="2">
    <location>
        <begin position="1"/>
        <end position="64"/>
    </location>
</feature>
<keyword evidence="1" id="KW-0479">Metal-binding</keyword>
<comment type="caution">
    <text evidence="3">The sequence shown here is derived from an EMBL/GenBank/DDBJ whole genome shotgun (WGS) entry which is preliminary data.</text>
</comment>
<evidence type="ECO:0000313" key="3">
    <source>
        <dbReference type="EMBL" id="PZQ63419.1"/>
    </source>
</evidence>
<organism evidence="3 4">
    <name type="scientific">Variovorax paradoxus</name>
    <dbReference type="NCBI Taxonomy" id="34073"/>
    <lineage>
        <taxon>Bacteria</taxon>
        <taxon>Pseudomonadati</taxon>
        <taxon>Pseudomonadota</taxon>
        <taxon>Betaproteobacteria</taxon>
        <taxon>Burkholderiales</taxon>
        <taxon>Comamonadaceae</taxon>
        <taxon>Variovorax</taxon>
    </lineage>
</organism>
<dbReference type="GO" id="GO:0046872">
    <property type="term" value="F:metal ion binding"/>
    <property type="evidence" value="ECO:0007669"/>
    <property type="project" value="UniProtKB-KW"/>
</dbReference>